<dbReference type="EMBL" id="VSSQ01000063">
    <property type="protein sequence ID" value="MPL72107.1"/>
    <property type="molecule type" value="Genomic_DNA"/>
</dbReference>
<dbReference type="EMBL" id="VSSQ01000006">
    <property type="protein sequence ID" value="MPL58255.1"/>
    <property type="molecule type" value="Genomic_DNA"/>
</dbReference>
<feature type="transmembrane region" description="Helical" evidence="1">
    <location>
        <begin position="45"/>
        <end position="72"/>
    </location>
</feature>
<organism evidence="3">
    <name type="scientific">bioreactor metagenome</name>
    <dbReference type="NCBI Taxonomy" id="1076179"/>
    <lineage>
        <taxon>unclassified sequences</taxon>
        <taxon>metagenomes</taxon>
        <taxon>ecological metagenomes</taxon>
    </lineage>
</organism>
<name>A0A644U069_9ZZZZ</name>
<evidence type="ECO:0000313" key="3">
    <source>
        <dbReference type="EMBL" id="MPL72107.1"/>
    </source>
</evidence>
<feature type="transmembrane region" description="Helical" evidence="1">
    <location>
        <begin position="92"/>
        <end position="111"/>
    </location>
</feature>
<accession>A0A644U069</accession>
<sequence>MGFYEKIVNSFKNVTNIKENVKNELATNESVSSALAAELTLISTILISAILLRYINIFVSIIVLLGLGIILITNMPLIPKIRREQSDSLEKMMFYVILTLGILVTVIYWGTTHV</sequence>
<keyword evidence="1" id="KW-1133">Transmembrane helix</keyword>
<evidence type="ECO:0000313" key="2">
    <source>
        <dbReference type="EMBL" id="MPL58255.1"/>
    </source>
</evidence>
<keyword evidence="1" id="KW-0472">Membrane</keyword>
<protein>
    <submittedName>
        <fullName evidence="3">Uncharacterized protein</fullName>
    </submittedName>
</protein>
<reference evidence="3" key="1">
    <citation type="submission" date="2019-08" db="EMBL/GenBank/DDBJ databases">
        <authorList>
            <person name="Kucharzyk K."/>
            <person name="Murdoch R.W."/>
            <person name="Higgins S."/>
            <person name="Loffler F."/>
        </authorList>
    </citation>
    <scope>NUCLEOTIDE SEQUENCE</scope>
</reference>
<gene>
    <name evidence="2" type="ORF">SDC9_03786</name>
    <name evidence="3" type="ORF">SDC9_17887</name>
</gene>
<comment type="caution">
    <text evidence="3">The sequence shown here is derived from an EMBL/GenBank/DDBJ whole genome shotgun (WGS) entry which is preliminary data.</text>
</comment>
<dbReference type="AlphaFoldDB" id="A0A644U069"/>
<keyword evidence="1" id="KW-0812">Transmembrane</keyword>
<proteinExistence type="predicted"/>
<evidence type="ECO:0000256" key="1">
    <source>
        <dbReference type="SAM" id="Phobius"/>
    </source>
</evidence>